<organism evidence="1 2">
    <name type="scientific">Algoriphagus antarcticus</name>
    <dbReference type="NCBI Taxonomy" id="238540"/>
    <lineage>
        <taxon>Bacteria</taxon>
        <taxon>Pseudomonadati</taxon>
        <taxon>Bacteroidota</taxon>
        <taxon>Cytophagia</taxon>
        <taxon>Cytophagales</taxon>
        <taxon>Cyclobacteriaceae</taxon>
        <taxon>Algoriphagus</taxon>
    </lineage>
</organism>
<protein>
    <submittedName>
        <fullName evidence="1">Uncharacterized protein</fullName>
    </submittedName>
</protein>
<comment type="caution">
    <text evidence="1">The sequence shown here is derived from an EMBL/GenBank/DDBJ whole genome shotgun (WGS) entry which is preliminary data.</text>
</comment>
<gene>
    <name evidence="1" type="ORF">C8N25_116105</name>
</gene>
<reference evidence="1 2" key="1">
    <citation type="submission" date="2018-08" db="EMBL/GenBank/DDBJ databases">
        <title>Genomic Encyclopedia of Archaeal and Bacterial Type Strains, Phase II (KMG-II): from individual species to whole genera.</title>
        <authorList>
            <person name="Goeker M."/>
        </authorList>
    </citation>
    <scope>NUCLEOTIDE SEQUENCE [LARGE SCALE GENOMIC DNA]</scope>
    <source>
        <strain evidence="1 2">DSM 15986</strain>
    </source>
</reference>
<evidence type="ECO:0000313" key="1">
    <source>
        <dbReference type="EMBL" id="REG84050.1"/>
    </source>
</evidence>
<dbReference type="Proteomes" id="UP000256405">
    <property type="component" value="Unassembled WGS sequence"/>
</dbReference>
<dbReference type="EMBL" id="QUNF01000016">
    <property type="protein sequence ID" value="REG84050.1"/>
    <property type="molecule type" value="Genomic_DNA"/>
</dbReference>
<keyword evidence="2" id="KW-1185">Reference proteome</keyword>
<sequence length="47" mass="5302">MGHLPYRMIAKVGMVLIELFIPTMTKGDIIDLIKHPLLIGFFLAFDA</sequence>
<dbReference type="AlphaFoldDB" id="A0A3E0DN05"/>
<proteinExistence type="predicted"/>
<accession>A0A3E0DN05</accession>
<name>A0A3E0DN05_9BACT</name>
<evidence type="ECO:0000313" key="2">
    <source>
        <dbReference type="Proteomes" id="UP000256405"/>
    </source>
</evidence>